<keyword evidence="7" id="KW-0349">Heme</keyword>
<evidence type="ECO:0000256" key="4">
    <source>
        <dbReference type="ARBA" id="ARBA00022723"/>
    </source>
</evidence>
<dbReference type="AlphaFoldDB" id="A0A2V1DHB9"/>
<evidence type="ECO:0000313" key="9">
    <source>
        <dbReference type="Proteomes" id="UP000244855"/>
    </source>
</evidence>
<comment type="pathway">
    <text evidence="2">Mycotoxin biosynthesis.</text>
</comment>
<dbReference type="EMBL" id="KZ805436">
    <property type="protein sequence ID" value="PVH97411.1"/>
    <property type="molecule type" value="Genomic_DNA"/>
</dbReference>
<evidence type="ECO:0000256" key="3">
    <source>
        <dbReference type="ARBA" id="ARBA00010617"/>
    </source>
</evidence>
<accession>A0A2V1DHB9</accession>
<sequence length="531" mass="60014">MATTTLDDFHTLSSITRVSLRSIQSLFPDIAIAKAAPILRTFFAASLFLAFLYTINRQFSYDDGLPLVNRSFSLEPRIFSRWRWAFRSDKILNEAYEKYKGRPYRLARGDADIIVLPDDMIGELNKLPQSAISSRKSHSSSLTGYLNGMDVVKETNHHVKLLLARVTPALPTLLPSIKSRIEHTIAETLPQDRDSWTTIRPINIIVHCISQAVTLTTFGPPICDNAELILFSIMFVMRLVPRFLQPLLVWMTPFKWRLERSWRTLENFVIPEVEFRKEDVSTRCKNPDLISWMIAEAKSEEEKEGVLLTRLVGSVIAGGTYSSAAFITGVIADLVAHPQFLAEIRAEIKDTHERCGGKWDIAAFNSLDKLDSAMKETSRLAPGSMLVYSRYIEEPIMLSTGLYLKPGQFITTSGHSVAMDPDIFPNPRVYNALRAYEESLSEHRAQPFRSVDSKDHRWGAGRWACPGRSIASLASKVILVKLLDEYEFSFAPDQQGVATRPATQIMHEFVFMSPNAGMLIRRQKQSCGISY</sequence>
<keyword evidence="6 7" id="KW-0408">Iron</keyword>
<evidence type="ECO:0000256" key="5">
    <source>
        <dbReference type="ARBA" id="ARBA00023002"/>
    </source>
</evidence>
<evidence type="ECO:0000256" key="6">
    <source>
        <dbReference type="ARBA" id="ARBA00023004"/>
    </source>
</evidence>
<dbReference type="InterPro" id="IPR036396">
    <property type="entry name" value="Cyt_P450_sf"/>
</dbReference>
<dbReference type="GO" id="GO:0005506">
    <property type="term" value="F:iron ion binding"/>
    <property type="evidence" value="ECO:0007669"/>
    <property type="project" value="InterPro"/>
</dbReference>
<dbReference type="PANTHER" id="PTHR46206">
    <property type="entry name" value="CYTOCHROME P450"/>
    <property type="match status" value="1"/>
</dbReference>
<dbReference type="InterPro" id="IPR001128">
    <property type="entry name" value="Cyt_P450"/>
</dbReference>
<dbReference type="OrthoDB" id="1844152at2759"/>
<keyword evidence="4 7" id="KW-0479">Metal-binding</keyword>
<comment type="cofactor">
    <cofactor evidence="1 7">
        <name>heme</name>
        <dbReference type="ChEBI" id="CHEBI:30413"/>
    </cofactor>
</comment>
<protein>
    <submittedName>
        <fullName evidence="8">Cytochrome P450</fullName>
    </submittedName>
</protein>
<dbReference type="GO" id="GO:0016705">
    <property type="term" value="F:oxidoreductase activity, acting on paired donors, with incorporation or reduction of molecular oxygen"/>
    <property type="evidence" value="ECO:0007669"/>
    <property type="project" value="InterPro"/>
</dbReference>
<evidence type="ECO:0000313" key="8">
    <source>
        <dbReference type="EMBL" id="PVH97411.1"/>
    </source>
</evidence>
<proteinExistence type="inferred from homology"/>
<feature type="binding site" description="axial binding residue" evidence="7">
    <location>
        <position position="465"/>
    </location>
    <ligand>
        <name>heme</name>
        <dbReference type="ChEBI" id="CHEBI:30413"/>
    </ligand>
    <ligandPart>
        <name>Fe</name>
        <dbReference type="ChEBI" id="CHEBI:18248"/>
    </ligandPart>
</feature>
<dbReference type="PRINTS" id="PR00465">
    <property type="entry name" value="EP450IV"/>
</dbReference>
<gene>
    <name evidence="8" type="ORF">DM02DRAFT_684975</name>
</gene>
<keyword evidence="9" id="KW-1185">Reference proteome</keyword>
<name>A0A2V1DHB9_9PLEO</name>
<dbReference type="Pfam" id="PF00067">
    <property type="entry name" value="p450"/>
    <property type="match status" value="1"/>
</dbReference>
<dbReference type="GO" id="GO:0004497">
    <property type="term" value="F:monooxygenase activity"/>
    <property type="evidence" value="ECO:0007669"/>
    <property type="project" value="InterPro"/>
</dbReference>
<dbReference type="STRING" id="97972.A0A2V1DHB9"/>
<dbReference type="GO" id="GO:0020037">
    <property type="term" value="F:heme binding"/>
    <property type="evidence" value="ECO:0007669"/>
    <property type="project" value="InterPro"/>
</dbReference>
<organism evidence="8 9">
    <name type="scientific">Periconia macrospinosa</name>
    <dbReference type="NCBI Taxonomy" id="97972"/>
    <lineage>
        <taxon>Eukaryota</taxon>
        <taxon>Fungi</taxon>
        <taxon>Dikarya</taxon>
        <taxon>Ascomycota</taxon>
        <taxon>Pezizomycotina</taxon>
        <taxon>Dothideomycetes</taxon>
        <taxon>Pleosporomycetidae</taxon>
        <taxon>Pleosporales</taxon>
        <taxon>Massarineae</taxon>
        <taxon>Periconiaceae</taxon>
        <taxon>Periconia</taxon>
    </lineage>
</organism>
<comment type="similarity">
    <text evidence="3">Belongs to the cytochrome P450 family.</text>
</comment>
<evidence type="ECO:0000256" key="2">
    <source>
        <dbReference type="ARBA" id="ARBA00004685"/>
    </source>
</evidence>
<dbReference type="CDD" id="cd11041">
    <property type="entry name" value="CYP503A1-like"/>
    <property type="match status" value="1"/>
</dbReference>
<dbReference type="Proteomes" id="UP000244855">
    <property type="component" value="Unassembled WGS sequence"/>
</dbReference>
<keyword evidence="5" id="KW-0560">Oxidoreductase</keyword>
<dbReference type="SUPFAM" id="SSF48264">
    <property type="entry name" value="Cytochrome P450"/>
    <property type="match status" value="1"/>
</dbReference>
<reference evidence="8 9" key="1">
    <citation type="journal article" date="2018" name="Sci. Rep.">
        <title>Comparative genomics provides insights into the lifestyle and reveals functional heterogeneity of dark septate endophytic fungi.</title>
        <authorList>
            <person name="Knapp D.G."/>
            <person name="Nemeth J.B."/>
            <person name="Barry K."/>
            <person name="Hainaut M."/>
            <person name="Henrissat B."/>
            <person name="Johnson J."/>
            <person name="Kuo A."/>
            <person name="Lim J.H.P."/>
            <person name="Lipzen A."/>
            <person name="Nolan M."/>
            <person name="Ohm R.A."/>
            <person name="Tamas L."/>
            <person name="Grigoriev I.V."/>
            <person name="Spatafora J.W."/>
            <person name="Nagy L.G."/>
            <person name="Kovacs G.M."/>
        </authorList>
    </citation>
    <scope>NUCLEOTIDE SEQUENCE [LARGE SCALE GENOMIC DNA]</scope>
    <source>
        <strain evidence="8 9">DSE2036</strain>
    </source>
</reference>
<evidence type="ECO:0000256" key="1">
    <source>
        <dbReference type="ARBA" id="ARBA00001971"/>
    </source>
</evidence>
<evidence type="ECO:0000256" key="7">
    <source>
        <dbReference type="PIRSR" id="PIRSR602403-1"/>
    </source>
</evidence>
<dbReference type="Gene3D" id="1.10.630.10">
    <property type="entry name" value="Cytochrome P450"/>
    <property type="match status" value="1"/>
</dbReference>
<dbReference type="InterPro" id="IPR002403">
    <property type="entry name" value="Cyt_P450_E_grp-IV"/>
</dbReference>
<dbReference type="PANTHER" id="PTHR46206:SF4">
    <property type="entry name" value="P450, PUTATIVE (EUROFUNG)-RELATED"/>
    <property type="match status" value="1"/>
</dbReference>